<evidence type="ECO:0000256" key="2">
    <source>
        <dbReference type="SAM" id="SignalP"/>
    </source>
</evidence>
<dbReference type="Gene3D" id="3.40.710.10">
    <property type="entry name" value="DD-peptidase/beta-lactamase superfamily"/>
    <property type="match status" value="1"/>
</dbReference>
<feature type="signal peptide" evidence="2">
    <location>
        <begin position="1"/>
        <end position="22"/>
    </location>
</feature>
<dbReference type="OrthoDB" id="10250282at2759"/>
<dbReference type="Proteomes" id="UP000237441">
    <property type="component" value="Unassembled WGS sequence"/>
</dbReference>
<comment type="caution">
    <text evidence="5">The sequence shown here is derived from an EMBL/GenBank/DDBJ whole genome shotgun (WGS) entry which is preliminary data.</text>
</comment>
<name>A0A2S7Y3P0_BEABA</name>
<dbReference type="PANTHER" id="PTHR22935:SF95">
    <property type="entry name" value="BETA-LACTAMASE-LIKE 1-RELATED"/>
    <property type="match status" value="1"/>
</dbReference>
<accession>A0A2S7Y3P0</accession>
<keyword evidence="2" id="KW-0732">Signal</keyword>
<dbReference type="InterPro" id="IPR051478">
    <property type="entry name" value="Beta-lactamase-like_AB/R"/>
</dbReference>
<feature type="domain" description="Beta-lactamase-related" evidence="3">
    <location>
        <begin position="68"/>
        <end position="399"/>
    </location>
</feature>
<evidence type="ECO:0000259" key="4">
    <source>
        <dbReference type="Pfam" id="PF26335"/>
    </source>
</evidence>
<feature type="domain" description="Beta-lactamase-like ARB-00930-like C-terminal" evidence="4">
    <location>
        <begin position="435"/>
        <end position="596"/>
    </location>
</feature>
<dbReference type="AlphaFoldDB" id="A0A2S7Y3P0"/>
<evidence type="ECO:0000256" key="1">
    <source>
        <dbReference type="ARBA" id="ARBA00038473"/>
    </source>
</evidence>
<gene>
    <name evidence="5" type="ORF">BB8028_0002g10750</name>
</gene>
<protein>
    <submittedName>
        <fullName evidence="5">Uncharacterized protein</fullName>
    </submittedName>
</protein>
<dbReference type="InterPro" id="IPR012338">
    <property type="entry name" value="Beta-lactam/transpept-like"/>
</dbReference>
<organism evidence="5 6">
    <name type="scientific">Beauveria bassiana</name>
    <name type="common">White muscardine disease fungus</name>
    <name type="synonym">Tritirachium shiotae</name>
    <dbReference type="NCBI Taxonomy" id="176275"/>
    <lineage>
        <taxon>Eukaryota</taxon>
        <taxon>Fungi</taxon>
        <taxon>Dikarya</taxon>
        <taxon>Ascomycota</taxon>
        <taxon>Pezizomycotina</taxon>
        <taxon>Sordariomycetes</taxon>
        <taxon>Hypocreomycetidae</taxon>
        <taxon>Hypocreales</taxon>
        <taxon>Cordycipitaceae</taxon>
        <taxon>Beauveria</taxon>
    </lineage>
</organism>
<comment type="similarity">
    <text evidence="1">Belongs to the beta-lactamase family.</text>
</comment>
<reference evidence="5 6" key="1">
    <citation type="submission" date="2016-07" db="EMBL/GenBank/DDBJ databases">
        <title>Comparative genomics of the entomopathogenic fungus Beauveria bassiana.</title>
        <authorList>
            <person name="Valero Jimenez C.A."/>
            <person name="Zwaan B.J."/>
            <person name="Van Kan J.A."/>
            <person name="Takken W."/>
            <person name="Debets A.J."/>
            <person name="Schoustra S.E."/>
            <person name="Koenraadt C.J."/>
        </authorList>
    </citation>
    <scope>NUCLEOTIDE SEQUENCE [LARGE SCALE GENOMIC DNA]</scope>
    <source>
        <strain evidence="5 6">ARSEF 8028</strain>
    </source>
</reference>
<evidence type="ECO:0000313" key="5">
    <source>
        <dbReference type="EMBL" id="PQK10756.1"/>
    </source>
</evidence>
<sequence length="604" mass="65847">MPCLHNLAVALVASSTFGLAQAKACPPLGRVLPAPHNPSQNYAVQEAIAKLKSSLDATFLQSMHTSAISVAVKSTHEDNLLFNYHYTPPVLSDIGTSVIDEHTIYRVGSISKMMTALSALQSSKIDMHASVLKYLPDLAKNRDSPNSIHRIPWEDISVADLATHLSGLPRDMAFDLALTSDGPWTKMGLPAVRNGTGPTCSGLPGTQKCTSHDIIDAINRKPLVELPGATPLYSNLGYALLAMVIESATGSRFKQVAQTGIFDVANMTSTSFDGPVGMFSKLGFVPKGESTWNVTLGVFEAAGGLFSSTMDMISFTESIITNKFLSARKTRDWMKPATHTSSLGMSVGAPWEILRSNTLTEDKRLIDIYTKSGDFGLFHALVGAITDHDIVMTVLSGGEEVTLNPNTRTKIFSTVARNLVSAIDKAARDEVSSSSGYTGTYKDKLTNSTLELALDEGSGVVIKKFLVRGFDVMSNFPRYSLSAASETFQNIPVNGRMYPVDVNSDAPFERKHARSIQHRCSTVTMWRAYFDTTTDEQNAAKDEALFYADGSCETWFNFDQASYDYLSLGEFVFVHDKQGSVTAVESLAFDVKLQRSNKKLIRSR</sequence>
<dbReference type="InterPro" id="IPR058664">
    <property type="entry name" value="ARB_00930-like_C"/>
</dbReference>
<proteinExistence type="inferred from homology"/>
<dbReference type="InterPro" id="IPR001466">
    <property type="entry name" value="Beta-lactam-related"/>
</dbReference>
<dbReference type="EMBL" id="JRHA01000002">
    <property type="protein sequence ID" value="PQK10756.1"/>
    <property type="molecule type" value="Genomic_DNA"/>
</dbReference>
<dbReference type="Pfam" id="PF00144">
    <property type="entry name" value="Beta-lactamase"/>
    <property type="match status" value="1"/>
</dbReference>
<dbReference type="PANTHER" id="PTHR22935">
    <property type="entry name" value="PENICILLIN-BINDING PROTEIN"/>
    <property type="match status" value="1"/>
</dbReference>
<evidence type="ECO:0000313" key="6">
    <source>
        <dbReference type="Proteomes" id="UP000237441"/>
    </source>
</evidence>
<feature type="chain" id="PRO_5015416959" evidence="2">
    <location>
        <begin position="23"/>
        <end position="604"/>
    </location>
</feature>
<evidence type="ECO:0000259" key="3">
    <source>
        <dbReference type="Pfam" id="PF00144"/>
    </source>
</evidence>
<dbReference type="SUPFAM" id="SSF56601">
    <property type="entry name" value="beta-lactamase/transpeptidase-like"/>
    <property type="match status" value="1"/>
</dbReference>
<dbReference type="Pfam" id="PF26335">
    <property type="entry name" value="ARB_00930_C"/>
    <property type="match status" value="1"/>
</dbReference>